<keyword evidence="3" id="KW-0963">Cytoplasm</keyword>
<evidence type="ECO:0000256" key="3">
    <source>
        <dbReference type="ARBA" id="ARBA00022490"/>
    </source>
</evidence>
<keyword evidence="5" id="KW-0808">Transferase</keyword>
<dbReference type="CDD" id="cd16917">
    <property type="entry name" value="HATPase_UhpB-NarQ-NarX-like"/>
    <property type="match status" value="1"/>
</dbReference>
<dbReference type="Pfam" id="PF13185">
    <property type="entry name" value="GAF_2"/>
    <property type="match status" value="2"/>
</dbReference>
<dbReference type="GO" id="GO:0005524">
    <property type="term" value="F:ATP binding"/>
    <property type="evidence" value="ECO:0007669"/>
    <property type="project" value="UniProtKB-ARBA"/>
</dbReference>
<comment type="caution">
    <text evidence="12">The sequence shown here is derived from an EMBL/GenBank/DDBJ whole genome shotgun (WGS) entry which is preliminary data.</text>
</comment>
<dbReference type="SMART" id="SM00065">
    <property type="entry name" value="GAF"/>
    <property type="match status" value="2"/>
</dbReference>
<dbReference type="Gene3D" id="3.30.565.10">
    <property type="entry name" value="Histidine kinase-like ATPase, C-terminal domain"/>
    <property type="match status" value="1"/>
</dbReference>
<dbReference type="SUPFAM" id="SSF55781">
    <property type="entry name" value="GAF domain-like"/>
    <property type="match status" value="2"/>
</dbReference>
<evidence type="ECO:0000256" key="10">
    <source>
        <dbReference type="ARBA" id="ARBA00023012"/>
    </source>
</evidence>
<evidence type="ECO:0000313" key="13">
    <source>
        <dbReference type="Proteomes" id="UP000256541"/>
    </source>
</evidence>
<evidence type="ECO:0000256" key="5">
    <source>
        <dbReference type="ARBA" id="ARBA00022679"/>
    </source>
</evidence>
<dbReference type="InterPro" id="IPR050482">
    <property type="entry name" value="Sensor_HK_TwoCompSys"/>
</dbReference>
<dbReference type="FunFam" id="3.30.450.40:FF:000052">
    <property type="entry name" value="Oxygen sensor histidine kinase response regulator DevS/DosS"/>
    <property type="match status" value="1"/>
</dbReference>
<keyword evidence="8" id="KW-0460">Magnesium</keyword>
<dbReference type="Gene3D" id="3.30.450.40">
    <property type="match status" value="2"/>
</dbReference>
<dbReference type="Pfam" id="PF07730">
    <property type="entry name" value="HisKA_3"/>
    <property type="match status" value="1"/>
</dbReference>
<feature type="domain" description="GAF" evidence="11">
    <location>
        <begin position="219"/>
        <end position="360"/>
    </location>
</feature>
<keyword evidence="9" id="KW-0408">Iron</keyword>
<dbReference type="GO" id="GO:0070025">
    <property type="term" value="F:carbon monoxide binding"/>
    <property type="evidence" value="ECO:0007669"/>
    <property type="project" value="UniProtKB-ARBA"/>
</dbReference>
<feature type="domain" description="GAF" evidence="11">
    <location>
        <begin position="53"/>
        <end position="199"/>
    </location>
</feature>
<dbReference type="GO" id="GO:0019825">
    <property type="term" value="F:oxygen binding"/>
    <property type="evidence" value="ECO:0007669"/>
    <property type="project" value="UniProtKB-ARBA"/>
</dbReference>
<keyword evidence="10" id="KW-0902">Two-component regulatory system</keyword>
<dbReference type="Proteomes" id="UP000256541">
    <property type="component" value="Unassembled WGS sequence"/>
</dbReference>
<evidence type="ECO:0000256" key="8">
    <source>
        <dbReference type="ARBA" id="ARBA00022842"/>
    </source>
</evidence>
<dbReference type="GO" id="GO:0019826">
    <property type="term" value="F:oxygen sensor activity"/>
    <property type="evidence" value="ECO:0007669"/>
    <property type="project" value="UniProtKB-ARBA"/>
</dbReference>
<dbReference type="InterPro" id="IPR003018">
    <property type="entry name" value="GAF"/>
</dbReference>
<evidence type="ECO:0000256" key="7">
    <source>
        <dbReference type="ARBA" id="ARBA00022777"/>
    </source>
</evidence>
<evidence type="ECO:0000256" key="2">
    <source>
        <dbReference type="ARBA" id="ARBA00001971"/>
    </source>
</evidence>
<dbReference type="SUPFAM" id="SSF55874">
    <property type="entry name" value="ATPase domain of HSP90 chaperone/DNA topoisomerase II/histidine kinase"/>
    <property type="match status" value="1"/>
</dbReference>
<dbReference type="GO" id="GO:0070026">
    <property type="term" value="F:nitric oxide binding"/>
    <property type="evidence" value="ECO:0007669"/>
    <property type="project" value="UniProtKB-ARBA"/>
</dbReference>
<comment type="cofactor">
    <cofactor evidence="1">
        <name>Mg(2+)</name>
        <dbReference type="ChEBI" id="CHEBI:18420"/>
    </cofactor>
</comment>
<sequence>MNDDQPMTFPDQHRGDLDVALVGLVDAAHDVMTTESRLRALLKANRAVVEQLDLPTVLRRIVEAAVELVGAQYGALGVIAPSGGLDQFIHVGMAADEVSTIGHLPEGKGLLGALIDAPHPIRLDKIGNDPRSSGFPPGHPPMDSFLGVPVRVRNEVYGNLYLSNQANGLFTDEDEQLVTALAATAGIAIENARLFAETKRRQAWSAASAEITSALLSGERHDSISLIVNRVLGLSGADLVCVLLPTDEPGTLVVETASGLRESDLQGARVSAAQSVSGTVLEGKQPRLLDDSDIALPGKVKLGPVMAVPLISAGTAEGVLFLARAQGAQFFTAADLEMAADFAGQASVAMQLGRARGDRQKLALLEDRGRIARDLHDHVIQEIFGTGLELQSIAGRVQNDQLAERIGHAVANLDGSISQIRTVIFALSAPVEKSRNTIRHSIIDIVNELAPSLTTTPYVSFSGPVDLLVTGDLAGDVAAVMRETLTNTARHASAEHSSVSLTASDGRIILEVTDDGHGTGTTSRRSGLANIEKRAALRGGTSEFHSSETGTTVRWSVPYSLSPDAQDGLSL</sequence>
<evidence type="ECO:0000256" key="4">
    <source>
        <dbReference type="ARBA" id="ARBA00022553"/>
    </source>
</evidence>
<keyword evidence="4" id="KW-0597">Phosphoprotein</keyword>
<evidence type="ECO:0000259" key="11">
    <source>
        <dbReference type="SMART" id="SM00065"/>
    </source>
</evidence>
<dbReference type="AlphaFoldDB" id="A0A3E0VT51"/>
<dbReference type="GO" id="GO:0046983">
    <property type="term" value="F:protein dimerization activity"/>
    <property type="evidence" value="ECO:0007669"/>
    <property type="project" value="InterPro"/>
</dbReference>
<dbReference type="PANTHER" id="PTHR24421">
    <property type="entry name" value="NITRATE/NITRITE SENSOR PROTEIN NARX-RELATED"/>
    <property type="match status" value="1"/>
</dbReference>
<dbReference type="EMBL" id="NBXB01000036">
    <property type="protein sequence ID" value="RFA13194.1"/>
    <property type="molecule type" value="Genomic_DNA"/>
</dbReference>
<dbReference type="Gene3D" id="1.20.5.1930">
    <property type="match status" value="1"/>
</dbReference>
<dbReference type="PANTHER" id="PTHR24421:SF56">
    <property type="entry name" value="OXYGEN SENSOR HISTIDINE KINASE RESPONSE REGULATOR DOST"/>
    <property type="match status" value="1"/>
</dbReference>
<keyword evidence="7" id="KW-0418">Kinase</keyword>
<proteinExistence type="predicted"/>
<dbReference type="InterPro" id="IPR011712">
    <property type="entry name" value="Sig_transdc_His_kin_sub3_dim/P"/>
</dbReference>
<name>A0A3E0VT51_9MICO</name>
<gene>
    <name evidence="12" type="ORF">B7R22_13865</name>
</gene>
<protein>
    <recommendedName>
        <fullName evidence="11">GAF domain-containing protein</fullName>
    </recommendedName>
</protein>
<evidence type="ECO:0000256" key="6">
    <source>
        <dbReference type="ARBA" id="ARBA00022723"/>
    </source>
</evidence>
<dbReference type="GO" id="GO:0016020">
    <property type="term" value="C:membrane"/>
    <property type="evidence" value="ECO:0007669"/>
    <property type="project" value="InterPro"/>
</dbReference>
<dbReference type="OrthoDB" id="5241249at2"/>
<evidence type="ECO:0000313" key="12">
    <source>
        <dbReference type="EMBL" id="RFA13194.1"/>
    </source>
</evidence>
<evidence type="ECO:0000256" key="1">
    <source>
        <dbReference type="ARBA" id="ARBA00001946"/>
    </source>
</evidence>
<dbReference type="GO" id="GO:0000155">
    <property type="term" value="F:phosphorelay sensor kinase activity"/>
    <property type="evidence" value="ECO:0007669"/>
    <property type="project" value="InterPro"/>
</dbReference>
<accession>A0A3E0VT51</accession>
<evidence type="ECO:0000256" key="9">
    <source>
        <dbReference type="ARBA" id="ARBA00023004"/>
    </source>
</evidence>
<comment type="cofactor">
    <cofactor evidence="2">
        <name>heme</name>
        <dbReference type="ChEBI" id="CHEBI:30413"/>
    </cofactor>
</comment>
<dbReference type="GO" id="GO:0000287">
    <property type="term" value="F:magnesium ion binding"/>
    <property type="evidence" value="ECO:0007669"/>
    <property type="project" value="UniProtKB-ARBA"/>
</dbReference>
<dbReference type="InterPro" id="IPR029016">
    <property type="entry name" value="GAF-like_dom_sf"/>
</dbReference>
<dbReference type="GO" id="GO:0020037">
    <property type="term" value="F:heme binding"/>
    <property type="evidence" value="ECO:0007669"/>
    <property type="project" value="UniProtKB-ARBA"/>
</dbReference>
<organism evidence="12 13">
    <name type="scientific">Subtercola boreus</name>
    <dbReference type="NCBI Taxonomy" id="120213"/>
    <lineage>
        <taxon>Bacteria</taxon>
        <taxon>Bacillati</taxon>
        <taxon>Actinomycetota</taxon>
        <taxon>Actinomycetes</taxon>
        <taxon>Micrococcales</taxon>
        <taxon>Microbacteriaceae</taxon>
        <taxon>Subtercola</taxon>
    </lineage>
</organism>
<reference evidence="12 13" key="1">
    <citation type="submission" date="2017-04" db="EMBL/GenBank/DDBJ databases">
        <title>Comparative genome analysis of Subtercola boreus.</title>
        <authorList>
            <person name="Cho Y.-J."/>
            <person name="Cho A."/>
            <person name="Kim O.-S."/>
            <person name="Lee J.-I."/>
        </authorList>
    </citation>
    <scope>NUCLEOTIDE SEQUENCE [LARGE SCALE GENOMIC DNA]</scope>
    <source>
        <strain evidence="12 13">P27479</strain>
    </source>
</reference>
<dbReference type="GO" id="GO:0070483">
    <property type="term" value="P:detection of hypoxia"/>
    <property type="evidence" value="ECO:0007669"/>
    <property type="project" value="UniProtKB-ARBA"/>
</dbReference>
<dbReference type="InterPro" id="IPR036890">
    <property type="entry name" value="HATPase_C_sf"/>
</dbReference>
<keyword evidence="6" id="KW-0479">Metal-binding</keyword>